<dbReference type="InterPro" id="IPR010652">
    <property type="entry name" value="DUF1232"/>
</dbReference>
<dbReference type="Pfam" id="PF06803">
    <property type="entry name" value="DUF1232"/>
    <property type="match status" value="1"/>
</dbReference>
<evidence type="ECO:0000256" key="3">
    <source>
        <dbReference type="ARBA" id="ARBA00022989"/>
    </source>
</evidence>
<comment type="subcellular location">
    <subcellularLocation>
        <location evidence="1">Endomembrane system</location>
        <topology evidence="1">Multi-pass membrane protein</topology>
    </subcellularLocation>
</comment>
<feature type="domain" description="DUF1232" evidence="5">
    <location>
        <begin position="43"/>
        <end position="76"/>
    </location>
</feature>
<evidence type="ECO:0000313" key="7">
    <source>
        <dbReference type="Proteomes" id="UP000187338"/>
    </source>
</evidence>
<evidence type="ECO:0000259" key="5">
    <source>
        <dbReference type="Pfam" id="PF06803"/>
    </source>
</evidence>
<comment type="caution">
    <text evidence="6">The sequence shown here is derived from an EMBL/GenBank/DDBJ whole genome shotgun (WGS) entry which is preliminary data.</text>
</comment>
<proteinExistence type="predicted"/>
<keyword evidence="2" id="KW-0812">Transmembrane</keyword>
<keyword evidence="3" id="KW-1133">Transmembrane helix</keyword>
<dbReference type="AlphaFoldDB" id="A0A1L8D267"/>
<dbReference type="Proteomes" id="UP000187338">
    <property type="component" value="Unassembled WGS sequence"/>
</dbReference>
<dbReference type="EMBL" id="BDJL01000035">
    <property type="protein sequence ID" value="GAV25243.1"/>
    <property type="molecule type" value="Genomic_DNA"/>
</dbReference>
<gene>
    <name evidence="6" type="ORF">ciss_11760</name>
</gene>
<keyword evidence="7" id="KW-1185">Reference proteome</keyword>
<organism evidence="6 7">
    <name type="scientific">Carboxydothermus islandicus</name>
    <dbReference type="NCBI Taxonomy" id="661089"/>
    <lineage>
        <taxon>Bacteria</taxon>
        <taxon>Bacillati</taxon>
        <taxon>Bacillota</taxon>
        <taxon>Clostridia</taxon>
        <taxon>Thermoanaerobacterales</taxon>
        <taxon>Thermoanaerobacteraceae</taxon>
        <taxon>Carboxydothermus</taxon>
    </lineage>
</organism>
<name>A0A1L8D267_9THEO</name>
<dbReference type="GO" id="GO:0012505">
    <property type="term" value="C:endomembrane system"/>
    <property type="evidence" value="ECO:0007669"/>
    <property type="project" value="UniProtKB-SubCell"/>
</dbReference>
<dbReference type="STRING" id="661089.ciss_11760"/>
<evidence type="ECO:0000313" key="6">
    <source>
        <dbReference type="EMBL" id="GAV25243.1"/>
    </source>
</evidence>
<accession>A0A1L8D267</accession>
<evidence type="ECO:0000256" key="1">
    <source>
        <dbReference type="ARBA" id="ARBA00004127"/>
    </source>
</evidence>
<sequence length="160" mass="17889">MDKISKGDLKMIERISFLVKKAPKYAKLAWRLVRHPELTLKEKSILAGGLLYWASPVDFIPGVIPALGQLDDLIVALSSLNYALKKLPPDIRKQELLETGLEEGEIEEDIRYLKAIAREIAGQTLNFSAKTLGFAGRQATKLMIKGTGFLLRKLIKWSQG</sequence>
<keyword evidence="4" id="KW-0472">Membrane</keyword>
<evidence type="ECO:0000256" key="2">
    <source>
        <dbReference type="ARBA" id="ARBA00022692"/>
    </source>
</evidence>
<reference evidence="7" key="1">
    <citation type="submission" date="2016-12" db="EMBL/GenBank/DDBJ databases">
        <title>Draft Genome Sequences od Carboxydothermus pertinax and islandicus, Hydrogenogenic Carboxydotrophic Bacteria.</title>
        <authorList>
            <person name="Fukuyama Y."/>
            <person name="Ohmae K."/>
            <person name="Yoneda Y."/>
            <person name="Yoshida T."/>
            <person name="Sako Y."/>
        </authorList>
    </citation>
    <scope>NUCLEOTIDE SEQUENCE [LARGE SCALE GENOMIC DNA]</scope>
    <source>
        <strain evidence="7">SET</strain>
    </source>
</reference>
<protein>
    <recommendedName>
        <fullName evidence="5">DUF1232 domain-containing protein</fullName>
    </recommendedName>
</protein>
<evidence type="ECO:0000256" key="4">
    <source>
        <dbReference type="ARBA" id="ARBA00023136"/>
    </source>
</evidence>